<sequence length="103" mass="11598">MVGGLLEWGAPDVLAEKLQWELKTQIGENFSYLWYRFGPDNGGFLLFTSCERYTFSAVLKPESLWRSDSSTSANFSVCSSQSNSARLYLTYFLIEAGDTGNCR</sequence>
<gene>
    <name evidence="1" type="ORF">MAR_019316</name>
    <name evidence="2" type="ORF">MAR_019391</name>
</gene>
<proteinExistence type="predicted"/>
<accession>A0ABY7EHH0</accession>
<name>A0ABY7EHH0_MYAAR</name>
<evidence type="ECO:0000313" key="2">
    <source>
        <dbReference type="EMBL" id="WAR09433.1"/>
    </source>
</evidence>
<dbReference type="Proteomes" id="UP001164746">
    <property type="component" value="Chromosome 6"/>
</dbReference>
<reference evidence="2" key="1">
    <citation type="submission" date="2022-11" db="EMBL/GenBank/DDBJ databases">
        <title>Centuries of genome instability and evolution in soft-shell clam transmissible cancer (bioRxiv).</title>
        <authorList>
            <person name="Hart S.F.M."/>
            <person name="Yonemitsu M.A."/>
            <person name="Giersch R.M."/>
            <person name="Beal B.F."/>
            <person name="Arriagada G."/>
            <person name="Davis B.W."/>
            <person name="Ostrander E.A."/>
            <person name="Goff S.P."/>
            <person name="Metzger M.J."/>
        </authorList>
    </citation>
    <scope>NUCLEOTIDE SEQUENCE</scope>
    <source>
        <strain evidence="2">MELC-2E11</strain>
        <tissue evidence="2">Siphon/mantle</tissue>
    </source>
</reference>
<protein>
    <submittedName>
        <fullName evidence="2">Uncharacterized protein</fullName>
    </submittedName>
</protein>
<dbReference type="EMBL" id="CP111017">
    <property type="protein sequence ID" value="WAR09358.1"/>
    <property type="molecule type" value="Genomic_DNA"/>
</dbReference>
<dbReference type="EMBL" id="CP111017">
    <property type="protein sequence ID" value="WAR09433.1"/>
    <property type="molecule type" value="Genomic_DNA"/>
</dbReference>
<evidence type="ECO:0000313" key="3">
    <source>
        <dbReference type="Proteomes" id="UP001164746"/>
    </source>
</evidence>
<evidence type="ECO:0000313" key="1">
    <source>
        <dbReference type="EMBL" id="WAR09358.1"/>
    </source>
</evidence>
<keyword evidence="3" id="KW-1185">Reference proteome</keyword>
<organism evidence="2 3">
    <name type="scientific">Mya arenaria</name>
    <name type="common">Soft-shell clam</name>
    <dbReference type="NCBI Taxonomy" id="6604"/>
    <lineage>
        <taxon>Eukaryota</taxon>
        <taxon>Metazoa</taxon>
        <taxon>Spiralia</taxon>
        <taxon>Lophotrochozoa</taxon>
        <taxon>Mollusca</taxon>
        <taxon>Bivalvia</taxon>
        <taxon>Autobranchia</taxon>
        <taxon>Heteroconchia</taxon>
        <taxon>Euheterodonta</taxon>
        <taxon>Imparidentia</taxon>
        <taxon>Neoheterodontei</taxon>
        <taxon>Myida</taxon>
        <taxon>Myoidea</taxon>
        <taxon>Myidae</taxon>
        <taxon>Mya</taxon>
    </lineage>
</organism>